<keyword evidence="9" id="KW-1185">Reference proteome</keyword>
<dbReference type="PANTHER" id="PTHR21461">
    <property type="entry name" value="GLYCOSYLTRANSFERASE FAMILY 92 PROTEIN"/>
    <property type="match status" value="1"/>
</dbReference>
<keyword evidence="4" id="KW-0808">Transferase</keyword>
<reference evidence="8" key="2">
    <citation type="submission" date="2021-04" db="EMBL/GenBank/DDBJ databases">
        <authorList>
            <person name="Podell S."/>
        </authorList>
    </citation>
    <scope>NUCLEOTIDE SEQUENCE</scope>
    <source>
        <strain evidence="8">Hildebrandi</strain>
    </source>
</reference>
<reference evidence="8" key="1">
    <citation type="journal article" date="2021" name="Sci. Rep.">
        <title>Diploid genomic architecture of Nitzschia inconspicua, an elite biomass production diatom.</title>
        <authorList>
            <person name="Oliver A."/>
            <person name="Podell S."/>
            <person name="Pinowska A."/>
            <person name="Traller J.C."/>
            <person name="Smith S.R."/>
            <person name="McClure R."/>
            <person name="Beliaev A."/>
            <person name="Bohutskyi P."/>
            <person name="Hill E.A."/>
            <person name="Rabines A."/>
            <person name="Zheng H."/>
            <person name="Allen L.Z."/>
            <person name="Kuo A."/>
            <person name="Grigoriev I.V."/>
            <person name="Allen A.E."/>
            <person name="Hazlebeck D."/>
            <person name="Allen E.E."/>
        </authorList>
    </citation>
    <scope>NUCLEOTIDE SEQUENCE</scope>
    <source>
        <strain evidence="8">Hildebrandi</strain>
    </source>
</reference>
<dbReference type="GO" id="GO:0016020">
    <property type="term" value="C:membrane"/>
    <property type="evidence" value="ECO:0007669"/>
    <property type="project" value="UniProtKB-SubCell"/>
</dbReference>
<keyword evidence="6" id="KW-1133">Transmembrane helix</keyword>
<evidence type="ECO:0000256" key="4">
    <source>
        <dbReference type="ARBA" id="ARBA00022679"/>
    </source>
</evidence>
<keyword evidence="5" id="KW-0812">Transmembrane</keyword>
<evidence type="ECO:0000256" key="3">
    <source>
        <dbReference type="ARBA" id="ARBA00022676"/>
    </source>
</evidence>
<dbReference type="PANTHER" id="PTHR21461:SF69">
    <property type="entry name" value="GLYCOSYLTRANSFERASE FAMILY 92 PROTEIN"/>
    <property type="match status" value="1"/>
</dbReference>
<dbReference type="AlphaFoldDB" id="A0A9K3LM87"/>
<sequence>MIVGSSLCFGVTSVVFFVFLAWKIQDADLSPALLMENLLHPLPTKMLPLEAYLEEPLKQGRPLPVRTNPRLSKVVFPKIQSCKDLQNNLPVDHGVDMDDKFGSTVGELQPMYPLREEYASICPVDADPFLPWLHDIFPSQDGKYLEFVAHNKRRCRTSPAFAEDLRNLEPQVAIMQSVSVRRTGFSSNGSFQYQLSSLTDADEDGRETRFICQFRSINNEEQEILGETLSIFPYNYEHANFQKKNSKPMLTRPKDHDDVRGAHNEQIWNSVLHFRCPIPEQLQSIVAQGSSVINDIPSIYVDLVPIRTPARETREGYNPNVESLFDPIMEWGKNHLLPPVEKSGRWSNIPVCRPPELRTETQRNIGTTKKYFLIGCVWVSAAFSTRGDASSVDDSISQRLLEWLVYHLYIARFDHVYIYDNSQAHSQNVTLESILDLFPKDRVTRIPWKHRVCNNNRPMHMNSGERSSQYAAETSCRLRYGPSTEWIAQLDVDEYLIPVGNWTNIRSWLKKLILSEETERATHILSFFQTRAVPNYEFMEPYVDDKECKHFAGSATCLTKRRNVTFLQAYDCERTPLPKPEWAWRAKKQIYRPDYVLNHFVHYSTVTSRLRDYPQEISPPFIQRHPFERRVDELTEGFMLHTKTTYPIDTKGWDRYCRSTLDEKKKDCPIGFSHLQDEKGLVKTDEALTKEGFARNCYKHHRIQHNLISKLEELLKQNDCE</sequence>
<evidence type="ECO:0000256" key="7">
    <source>
        <dbReference type="ARBA" id="ARBA00023136"/>
    </source>
</evidence>
<accession>A0A9K3LM87</accession>
<keyword evidence="3" id="KW-0328">Glycosyltransferase</keyword>
<evidence type="ECO:0000256" key="1">
    <source>
        <dbReference type="ARBA" id="ARBA00004167"/>
    </source>
</evidence>
<evidence type="ECO:0000256" key="2">
    <source>
        <dbReference type="ARBA" id="ARBA00007647"/>
    </source>
</evidence>
<proteinExistence type="inferred from homology"/>
<dbReference type="InterPro" id="IPR008166">
    <property type="entry name" value="Glyco_transf_92"/>
</dbReference>
<keyword evidence="7" id="KW-0472">Membrane</keyword>
<dbReference type="Pfam" id="PF01697">
    <property type="entry name" value="Glyco_transf_92"/>
    <property type="match status" value="1"/>
</dbReference>
<dbReference type="EMBL" id="JAGRRH010000009">
    <property type="protein sequence ID" value="KAG7364622.1"/>
    <property type="molecule type" value="Genomic_DNA"/>
</dbReference>
<comment type="caution">
    <text evidence="8">The sequence shown here is derived from an EMBL/GenBank/DDBJ whole genome shotgun (WGS) entry which is preliminary data.</text>
</comment>
<dbReference type="Proteomes" id="UP000693970">
    <property type="component" value="Unassembled WGS sequence"/>
</dbReference>
<dbReference type="GO" id="GO:0016757">
    <property type="term" value="F:glycosyltransferase activity"/>
    <property type="evidence" value="ECO:0007669"/>
    <property type="project" value="UniProtKB-KW"/>
</dbReference>
<evidence type="ECO:0000313" key="8">
    <source>
        <dbReference type="EMBL" id="KAG7364622.1"/>
    </source>
</evidence>
<dbReference type="GO" id="GO:0005737">
    <property type="term" value="C:cytoplasm"/>
    <property type="evidence" value="ECO:0007669"/>
    <property type="project" value="TreeGrafter"/>
</dbReference>
<name>A0A9K3LM87_9STRA</name>
<comment type="subcellular location">
    <subcellularLocation>
        <location evidence="1">Membrane</location>
        <topology evidence="1">Single-pass membrane protein</topology>
    </subcellularLocation>
</comment>
<evidence type="ECO:0000256" key="5">
    <source>
        <dbReference type="ARBA" id="ARBA00022692"/>
    </source>
</evidence>
<gene>
    <name evidence="8" type="ORF">IV203_037824</name>
</gene>
<organism evidence="8 9">
    <name type="scientific">Nitzschia inconspicua</name>
    <dbReference type="NCBI Taxonomy" id="303405"/>
    <lineage>
        <taxon>Eukaryota</taxon>
        <taxon>Sar</taxon>
        <taxon>Stramenopiles</taxon>
        <taxon>Ochrophyta</taxon>
        <taxon>Bacillariophyta</taxon>
        <taxon>Bacillariophyceae</taxon>
        <taxon>Bacillariophycidae</taxon>
        <taxon>Bacillariales</taxon>
        <taxon>Bacillariaceae</taxon>
        <taxon>Nitzschia</taxon>
    </lineage>
</organism>
<evidence type="ECO:0000313" key="9">
    <source>
        <dbReference type="Proteomes" id="UP000693970"/>
    </source>
</evidence>
<evidence type="ECO:0000256" key="6">
    <source>
        <dbReference type="ARBA" id="ARBA00022989"/>
    </source>
</evidence>
<protein>
    <submittedName>
        <fullName evidence="8">Glycosyltransferase family 92 protein</fullName>
    </submittedName>
</protein>
<dbReference type="OrthoDB" id="2526284at2759"/>
<comment type="similarity">
    <text evidence="2">Belongs to the glycosyltransferase 92 family.</text>
</comment>